<gene>
    <name evidence="9 13" type="primary">thiE</name>
    <name evidence="13" type="ORF">BN1048_02055</name>
</gene>
<keyword evidence="4 9" id="KW-0460">Magnesium</keyword>
<evidence type="ECO:0000259" key="12">
    <source>
        <dbReference type="Pfam" id="PF02581"/>
    </source>
</evidence>
<dbReference type="AlphaFoldDB" id="A0A078MF72"/>
<dbReference type="GO" id="GO:0009228">
    <property type="term" value="P:thiamine biosynthetic process"/>
    <property type="evidence" value="ECO:0007669"/>
    <property type="project" value="UniProtKB-KW"/>
</dbReference>
<dbReference type="CDD" id="cd00564">
    <property type="entry name" value="TMP_TenI"/>
    <property type="match status" value="1"/>
</dbReference>
<evidence type="ECO:0000256" key="3">
    <source>
        <dbReference type="ARBA" id="ARBA00022723"/>
    </source>
</evidence>
<dbReference type="GO" id="GO:0000287">
    <property type="term" value="F:magnesium ion binding"/>
    <property type="evidence" value="ECO:0007669"/>
    <property type="project" value="UniProtKB-UniRule"/>
</dbReference>
<keyword evidence="5 9" id="KW-0784">Thiamine biosynthesis</keyword>
<comment type="pathway">
    <text evidence="1 9 11">Cofactor biosynthesis; thiamine diphosphate biosynthesis; thiamine phosphate from 4-amino-2-methyl-5-diphosphomethylpyrimidine and 4-methyl-5-(2-phosphoethyl)-thiazole: step 1/1.</text>
</comment>
<feature type="domain" description="Thiamine phosphate synthase/TenI" evidence="12">
    <location>
        <begin position="8"/>
        <end position="189"/>
    </location>
</feature>
<feature type="binding site" evidence="9">
    <location>
        <position position="72"/>
    </location>
    <ligand>
        <name>Mg(2+)</name>
        <dbReference type="ChEBI" id="CHEBI:18420"/>
    </ligand>
</feature>
<dbReference type="PANTHER" id="PTHR20857:SF15">
    <property type="entry name" value="THIAMINE-PHOSPHATE SYNTHASE"/>
    <property type="match status" value="1"/>
</dbReference>
<dbReference type="GO" id="GO:0009229">
    <property type="term" value="P:thiamine diphosphate biosynthetic process"/>
    <property type="evidence" value="ECO:0007669"/>
    <property type="project" value="UniProtKB-UniRule"/>
</dbReference>
<comment type="catalytic activity">
    <reaction evidence="7 9 10">
        <text>2-(2-carboxy-4-methylthiazol-5-yl)ethyl phosphate + 4-amino-2-methyl-5-(diphosphooxymethyl)pyrimidine + 2 H(+) = thiamine phosphate + CO2 + diphosphate</text>
        <dbReference type="Rhea" id="RHEA:47848"/>
        <dbReference type="ChEBI" id="CHEBI:15378"/>
        <dbReference type="ChEBI" id="CHEBI:16526"/>
        <dbReference type="ChEBI" id="CHEBI:33019"/>
        <dbReference type="ChEBI" id="CHEBI:37575"/>
        <dbReference type="ChEBI" id="CHEBI:57841"/>
        <dbReference type="ChEBI" id="CHEBI:62890"/>
        <dbReference type="EC" id="2.5.1.3"/>
    </reaction>
</comment>
<dbReference type="InterPro" id="IPR036206">
    <property type="entry name" value="ThiamineP_synth_sf"/>
</dbReference>
<dbReference type="InterPro" id="IPR034291">
    <property type="entry name" value="TMP_synthase"/>
</dbReference>
<dbReference type="OrthoDB" id="9812206at2"/>
<sequence>MNKNILRLYLIAASSSFENPLKDLETAFKSGVTCFQLREKGDNIKSGQELLDFALEVKALCKKYAVTFIVNDNAELAESVEADGIHIGQDDVKPELLPEYFSDKIIGLSVGNLNELKKSSLDRVSYLGIGPVYSTLSKADAGEAIGTEGLKEVVQQTALPTAAIGGITEKNYKDCLESGADGICVISAITGSDNIEQTVTALLQ</sequence>
<dbReference type="PANTHER" id="PTHR20857">
    <property type="entry name" value="THIAMINE-PHOSPHATE PYROPHOSPHORYLASE"/>
    <property type="match status" value="1"/>
</dbReference>
<proteinExistence type="inferred from homology"/>
<dbReference type="FunFam" id="3.20.20.70:FF:000096">
    <property type="entry name" value="Thiamine-phosphate synthase"/>
    <property type="match status" value="1"/>
</dbReference>
<dbReference type="Pfam" id="PF02581">
    <property type="entry name" value="TMP-TENI"/>
    <property type="match status" value="1"/>
</dbReference>
<dbReference type="STRING" id="1461582.BN1048_02055"/>
<evidence type="ECO:0000256" key="10">
    <source>
        <dbReference type="RuleBase" id="RU003826"/>
    </source>
</evidence>
<feature type="binding site" evidence="9">
    <location>
        <position position="166"/>
    </location>
    <ligand>
        <name>2-[(2R,5Z)-2-carboxy-4-methylthiazol-5(2H)-ylidene]ethyl phosphate</name>
        <dbReference type="ChEBI" id="CHEBI:62899"/>
    </ligand>
</feature>
<dbReference type="GO" id="GO:0005737">
    <property type="term" value="C:cytoplasm"/>
    <property type="evidence" value="ECO:0007669"/>
    <property type="project" value="TreeGrafter"/>
</dbReference>
<accession>A0A078MF72</accession>
<comment type="catalytic activity">
    <reaction evidence="6 9 10">
        <text>4-methyl-5-(2-phosphooxyethyl)-thiazole + 4-amino-2-methyl-5-(diphosphooxymethyl)pyrimidine + H(+) = thiamine phosphate + diphosphate</text>
        <dbReference type="Rhea" id="RHEA:22328"/>
        <dbReference type="ChEBI" id="CHEBI:15378"/>
        <dbReference type="ChEBI" id="CHEBI:33019"/>
        <dbReference type="ChEBI" id="CHEBI:37575"/>
        <dbReference type="ChEBI" id="CHEBI:57841"/>
        <dbReference type="ChEBI" id="CHEBI:58296"/>
        <dbReference type="EC" id="2.5.1.3"/>
    </reaction>
</comment>
<keyword evidence="2 9" id="KW-0808">Transferase</keyword>
<dbReference type="Proteomes" id="UP000044136">
    <property type="component" value="Unassembled WGS sequence"/>
</dbReference>
<reference evidence="13 14" key="1">
    <citation type="submission" date="2014-07" db="EMBL/GenBank/DDBJ databases">
        <authorList>
            <person name="Urmite Genomes Urmite Genomes"/>
        </authorList>
    </citation>
    <scope>NUCLEOTIDE SEQUENCE [LARGE SCALE GENOMIC DNA]</scope>
    <source>
        <strain evidence="13 14">13MG44_air</strain>
    </source>
</reference>
<evidence type="ECO:0000256" key="5">
    <source>
        <dbReference type="ARBA" id="ARBA00022977"/>
    </source>
</evidence>
<evidence type="ECO:0000256" key="6">
    <source>
        <dbReference type="ARBA" id="ARBA00047334"/>
    </source>
</evidence>
<comment type="cofactor">
    <cofactor evidence="9">
        <name>Mg(2+)</name>
        <dbReference type="ChEBI" id="CHEBI:18420"/>
    </cofactor>
    <text evidence="9">Binds 1 Mg(2+) ion per subunit.</text>
</comment>
<evidence type="ECO:0000256" key="4">
    <source>
        <dbReference type="ARBA" id="ARBA00022842"/>
    </source>
</evidence>
<feature type="binding site" evidence="9">
    <location>
        <begin position="135"/>
        <end position="137"/>
    </location>
    <ligand>
        <name>2-[(2R,5Z)-2-carboxy-4-methylthiazol-5(2H)-ylidene]ethyl phosphate</name>
        <dbReference type="ChEBI" id="CHEBI:62899"/>
    </ligand>
</feature>
<feature type="binding site" evidence="9">
    <location>
        <position position="138"/>
    </location>
    <ligand>
        <name>4-amino-2-methyl-5-(diphosphooxymethyl)pyrimidine</name>
        <dbReference type="ChEBI" id="CHEBI:57841"/>
    </ligand>
</feature>
<keyword evidence="14" id="KW-1185">Reference proteome</keyword>
<dbReference type="SUPFAM" id="SSF51391">
    <property type="entry name" value="Thiamin phosphate synthase"/>
    <property type="match status" value="1"/>
</dbReference>
<dbReference type="RefSeq" id="WP_035810901.1">
    <property type="nucleotide sequence ID" value="NZ_CCSE01000001.1"/>
</dbReference>
<evidence type="ECO:0000256" key="7">
    <source>
        <dbReference type="ARBA" id="ARBA00047851"/>
    </source>
</evidence>
<evidence type="ECO:0000256" key="1">
    <source>
        <dbReference type="ARBA" id="ARBA00005165"/>
    </source>
</evidence>
<comment type="function">
    <text evidence="9">Condenses 4-methyl-5-(beta-hydroxyethyl)thiazole monophosphate (THZ-P) and 2-methyl-4-amino-5-hydroxymethyl pyrimidine pyrophosphate (HMP-PP) to form thiamine monophosphate (TMP).</text>
</comment>
<evidence type="ECO:0000313" key="13">
    <source>
        <dbReference type="EMBL" id="CEA03351.1"/>
    </source>
</evidence>
<evidence type="ECO:0000256" key="8">
    <source>
        <dbReference type="ARBA" id="ARBA00047883"/>
    </source>
</evidence>
<dbReference type="EC" id="2.5.1.3" evidence="9"/>
<feature type="binding site" evidence="9">
    <location>
        <position position="71"/>
    </location>
    <ligand>
        <name>4-amino-2-methyl-5-(diphosphooxymethyl)pyrimidine</name>
        <dbReference type="ChEBI" id="CHEBI:57841"/>
    </ligand>
</feature>
<evidence type="ECO:0000256" key="9">
    <source>
        <dbReference type="HAMAP-Rule" id="MF_00097"/>
    </source>
</evidence>
<organism evidence="13 14">
    <name type="scientific">Jeotgalicoccus saudimassiliensis</name>
    <dbReference type="NCBI Taxonomy" id="1461582"/>
    <lineage>
        <taxon>Bacteria</taxon>
        <taxon>Bacillati</taxon>
        <taxon>Bacillota</taxon>
        <taxon>Bacilli</taxon>
        <taxon>Bacillales</taxon>
        <taxon>Staphylococcaceae</taxon>
        <taxon>Jeotgalicoccus</taxon>
    </lineage>
</organism>
<name>A0A078MF72_9STAP</name>
<evidence type="ECO:0000256" key="11">
    <source>
        <dbReference type="RuleBase" id="RU004253"/>
    </source>
</evidence>
<protein>
    <recommendedName>
        <fullName evidence="9">Thiamine-phosphate synthase</fullName>
        <shortName evidence="9">TP synthase</shortName>
        <shortName evidence="9">TPS</shortName>
        <ecNumber evidence="9">2.5.1.3</ecNumber>
    </recommendedName>
    <alternativeName>
        <fullName evidence="9">Thiamine-phosphate pyrophosphorylase</fullName>
        <shortName evidence="9">TMP pyrophosphorylase</shortName>
        <shortName evidence="9">TMP-PPase</shortName>
    </alternativeName>
</protein>
<evidence type="ECO:0000313" key="14">
    <source>
        <dbReference type="Proteomes" id="UP000044136"/>
    </source>
</evidence>
<dbReference type="eggNOG" id="COG0352">
    <property type="taxonomic scope" value="Bacteria"/>
</dbReference>
<dbReference type="HOGENOM" id="CLU_018272_3_2_9"/>
<feature type="binding site" evidence="9">
    <location>
        <begin position="186"/>
        <end position="187"/>
    </location>
    <ligand>
        <name>2-[(2R,5Z)-2-carboxy-4-methylthiazol-5(2H)-ylidene]ethyl phosphate</name>
        <dbReference type="ChEBI" id="CHEBI:62899"/>
    </ligand>
</feature>
<dbReference type="GO" id="GO:0004789">
    <property type="term" value="F:thiamine-phosphate diphosphorylase activity"/>
    <property type="evidence" value="ECO:0007669"/>
    <property type="project" value="UniProtKB-UniRule"/>
</dbReference>
<keyword evidence="3 9" id="KW-0479">Metal-binding</keyword>
<feature type="binding site" evidence="9">
    <location>
        <begin position="36"/>
        <end position="40"/>
    </location>
    <ligand>
        <name>4-amino-2-methyl-5-(diphosphooxymethyl)pyrimidine</name>
        <dbReference type="ChEBI" id="CHEBI:57841"/>
    </ligand>
</feature>
<comment type="catalytic activity">
    <reaction evidence="8 9 10">
        <text>2-[(2R,5Z)-2-carboxy-4-methylthiazol-5(2H)-ylidene]ethyl phosphate + 4-amino-2-methyl-5-(diphosphooxymethyl)pyrimidine + 2 H(+) = thiamine phosphate + CO2 + diphosphate</text>
        <dbReference type="Rhea" id="RHEA:47844"/>
        <dbReference type="ChEBI" id="CHEBI:15378"/>
        <dbReference type="ChEBI" id="CHEBI:16526"/>
        <dbReference type="ChEBI" id="CHEBI:33019"/>
        <dbReference type="ChEBI" id="CHEBI:37575"/>
        <dbReference type="ChEBI" id="CHEBI:57841"/>
        <dbReference type="ChEBI" id="CHEBI:62899"/>
        <dbReference type="EC" id="2.5.1.3"/>
    </reaction>
</comment>
<dbReference type="HAMAP" id="MF_00097">
    <property type="entry name" value="TMP_synthase"/>
    <property type="match status" value="1"/>
</dbReference>
<feature type="binding site" evidence="9">
    <location>
        <position position="91"/>
    </location>
    <ligand>
        <name>Mg(2+)</name>
        <dbReference type="ChEBI" id="CHEBI:18420"/>
    </ligand>
</feature>
<dbReference type="InterPro" id="IPR013785">
    <property type="entry name" value="Aldolase_TIM"/>
</dbReference>
<dbReference type="Gene3D" id="3.20.20.70">
    <property type="entry name" value="Aldolase class I"/>
    <property type="match status" value="1"/>
</dbReference>
<comment type="similarity">
    <text evidence="9 10">Belongs to the thiamine-phosphate synthase family.</text>
</comment>
<dbReference type="EMBL" id="CCSE01000001">
    <property type="protein sequence ID" value="CEA03351.1"/>
    <property type="molecule type" value="Genomic_DNA"/>
</dbReference>
<feature type="binding site" evidence="9">
    <location>
        <position position="109"/>
    </location>
    <ligand>
        <name>4-amino-2-methyl-5-(diphosphooxymethyl)pyrimidine</name>
        <dbReference type="ChEBI" id="CHEBI:57841"/>
    </ligand>
</feature>
<evidence type="ECO:0000256" key="2">
    <source>
        <dbReference type="ARBA" id="ARBA00022679"/>
    </source>
</evidence>
<dbReference type="InterPro" id="IPR022998">
    <property type="entry name" value="ThiamineP_synth_TenI"/>
</dbReference>
<dbReference type="NCBIfam" id="TIGR00693">
    <property type="entry name" value="thiE"/>
    <property type="match status" value="1"/>
</dbReference>
<dbReference type="UniPathway" id="UPA00060">
    <property type="reaction ID" value="UER00141"/>
</dbReference>